<accession>A0A061R514</accession>
<dbReference type="EMBL" id="GBEZ01020936">
    <property type="protein sequence ID" value="JAC65775.1"/>
    <property type="molecule type" value="Transcribed_RNA"/>
</dbReference>
<feature type="transmembrane region" description="Helical" evidence="1">
    <location>
        <begin position="67"/>
        <end position="89"/>
    </location>
</feature>
<feature type="non-terminal residue" evidence="2">
    <location>
        <position position="1"/>
    </location>
</feature>
<keyword evidence="1" id="KW-0472">Membrane</keyword>
<evidence type="ECO:0000256" key="1">
    <source>
        <dbReference type="SAM" id="Phobius"/>
    </source>
</evidence>
<dbReference type="AlphaFoldDB" id="A0A061R514"/>
<proteinExistence type="predicted"/>
<reference evidence="2" key="1">
    <citation type="submission" date="2014-05" db="EMBL/GenBank/DDBJ databases">
        <title>The transcriptome of the halophilic microalga Tetraselmis sp. GSL018 isolated from the Great Salt Lake, Utah.</title>
        <authorList>
            <person name="Jinkerson R.E."/>
            <person name="D'Adamo S."/>
            <person name="Posewitz M.C."/>
        </authorList>
    </citation>
    <scope>NUCLEOTIDE SEQUENCE</scope>
    <source>
        <strain evidence="2">GSL018</strain>
    </source>
</reference>
<gene>
    <name evidence="2" type="ORF">TSPGSL018_15284</name>
</gene>
<protein>
    <submittedName>
        <fullName evidence="2">Uncharacterized protein</fullName>
    </submittedName>
</protein>
<name>A0A061R514_9CHLO</name>
<keyword evidence="1" id="KW-0812">Transmembrane</keyword>
<keyword evidence="1" id="KW-1133">Transmembrane helix</keyword>
<organism evidence="2">
    <name type="scientific">Tetraselmis sp. GSL018</name>
    <dbReference type="NCBI Taxonomy" id="582737"/>
    <lineage>
        <taxon>Eukaryota</taxon>
        <taxon>Viridiplantae</taxon>
        <taxon>Chlorophyta</taxon>
        <taxon>core chlorophytes</taxon>
        <taxon>Chlorodendrophyceae</taxon>
        <taxon>Chlorodendrales</taxon>
        <taxon>Chlorodendraceae</taxon>
        <taxon>Tetraselmis</taxon>
    </lineage>
</organism>
<sequence>RRALGSEKMFMMSKDHFLRKPFNTLTFFSILLALAPVVGFFATATGLLDPLISLVYNIPENWEGRGLTSFVMSIVSVNIVLIWFVAYAFNEEPEPANKKTK</sequence>
<evidence type="ECO:0000313" key="2">
    <source>
        <dbReference type="EMBL" id="JAC65775.1"/>
    </source>
</evidence>
<feature type="transmembrane region" description="Helical" evidence="1">
    <location>
        <begin position="21"/>
        <end position="47"/>
    </location>
</feature>